<dbReference type="Pfam" id="PF21857">
    <property type="entry name" value="DUF6913"/>
    <property type="match status" value="1"/>
</dbReference>
<sequence>MLTAIKKSFQKRAFEALRSSVSSARKRYFTPFDRIKSVVLLYRVGGEDSFSDLYPFIDRLEAKGAKVDTILVGKQKDLQLEIPNKYSVYPVGYQEVKWNGTPKNEEVLNLLQNNHDYFIDLTRLESSLSIYLATASLAKFKIGGVGIAGSPFDLTLDVSDDADLRFFEEQMFAYLPKIG</sequence>
<dbReference type="InterPro" id="IPR054207">
    <property type="entry name" value="DUF6913"/>
</dbReference>
<dbReference type="RefSeq" id="WP_131840315.1">
    <property type="nucleotide sequence ID" value="NZ_SLWB01000017.1"/>
</dbReference>
<accession>A0A4R2E549</accession>
<evidence type="ECO:0000313" key="2">
    <source>
        <dbReference type="Proteomes" id="UP000294830"/>
    </source>
</evidence>
<keyword evidence="2" id="KW-1185">Reference proteome</keyword>
<name>A0A4R2E549_9BACT</name>
<comment type="caution">
    <text evidence="1">The sequence shown here is derived from an EMBL/GenBank/DDBJ whole genome shotgun (WGS) entry which is preliminary data.</text>
</comment>
<dbReference type="Proteomes" id="UP000294830">
    <property type="component" value="Unassembled WGS sequence"/>
</dbReference>
<evidence type="ECO:0000313" key="1">
    <source>
        <dbReference type="EMBL" id="TCN62911.1"/>
    </source>
</evidence>
<proteinExistence type="predicted"/>
<reference evidence="1 2" key="1">
    <citation type="submission" date="2019-03" db="EMBL/GenBank/DDBJ databases">
        <title>Genomic Encyclopedia of Archaeal and Bacterial Type Strains, Phase II (KMG-II): from individual species to whole genera.</title>
        <authorList>
            <person name="Goeker M."/>
        </authorList>
    </citation>
    <scope>NUCLEOTIDE SEQUENCE [LARGE SCALE GENOMIC DNA]</scope>
    <source>
        <strain evidence="1 2">RL-C</strain>
    </source>
</reference>
<dbReference type="AlphaFoldDB" id="A0A4R2E549"/>
<organism evidence="1 2">
    <name type="scientific">Acetobacteroides hydrogenigenes</name>
    <dbReference type="NCBI Taxonomy" id="979970"/>
    <lineage>
        <taxon>Bacteria</taxon>
        <taxon>Pseudomonadati</taxon>
        <taxon>Bacteroidota</taxon>
        <taxon>Bacteroidia</taxon>
        <taxon>Bacteroidales</taxon>
        <taxon>Rikenellaceae</taxon>
        <taxon>Acetobacteroides</taxon>
    </lineage>
</organism>
<dbReference type="EMBL" id="SLWB01000017">
    <property type="protein sequence ID" value="TCN62911.1"/>
    <property type="molecule type" value="Genomic_DNA"/>
</dbReference>
<protein>
    <submittedName>
        <fullName evidence="1">Uncharacterized protein</fullName>
    </submittedName>
</protein>
<dbReference type="OrthoDB" id="1120923at2"/>
<gene>
    <name evidence="1" type="ORF">CLV25_11748</name>
</gene>